<keyword evidence="5" id="KW-0645">Protease</keyword>
<evidence type="ECO:0000313" key="6">
    <source>
        <dbReference type="Proteomes" id="UP000321787"/>
    </source>
</evidence>
<evidence type="ECO:0000259" key="4">
    <source>
        <dbReference type="PROSITE" id="PS50240"/>
    </source>
</evidence>
<feature type="domain" description="Peptidase S1" evidence="4">
    <location>
        <begin position="20"/>
        <end position="241"/>
    </location>
</feature>
<dbReference type="InterPro" id="IPR001314">
    <property type="entry name" value="Peptidase_S1A"/>
</dbReference>
<dbReference type="EMBL" id="BJTZ01000029">
    <property type="protein sequence ID" value="GEK15409.1"/>
    <property type="molecule type" value="Genomic_DNA"/>
</dbReference>
<sequence length="357" mass="37988">MKITNLALLMAGLSFNALAIEGGTSVNWNDYDDMVKLYSTDNAQTCSGTVIAGKFILTAAHCLTPENPMTQVKPATGHSLDIVAQNTHPDFNLLNKNWHDVAVSELNQPINAKNVHFFADLTKDTVKEDDALRVFGFGATGEQLNYAKLTMIDTGKNPQDRLDGKVITNGAGDITGGHTIGGDSGGAWLDKNNTIVATHSGGSWMGDANGNSTRETYSTNLHYSKDFILEKVNGWHYPTLAYETSDGKVTIKVQSLHNSVVDGPVNQAPYTSGDLPAEIGGTCLGMNDIKPFQTCTYIIESQGGIGTLHLSDSESIAINKPIPTPESGGGDSGGSLGFFSLIALFGLGFVRNSKKNA</sequence>
<dbReference type="AlphaFoldDB" id="A0A510ULH2"/>
<feature type="signal peptide" evidence="3">
    <location>
        <begin position="1"/>
        <end position="19"/>
    </location>
</feature>
<gene>
    <name evidence="5" type="ORF">AFI02nite_34450</name>
</gene>
<dbReference type="InterPro" id="IPR043504">
    <property type="entry name" value="Peptidase_S1_PA_chymotrypsin"/>
</dbReference>
<comment type="caution">
    <text evidence="5">The sequence shown here is derived from an EMBL/GenBank/DDBJ whole genome shotgun (WGS) entry which is preliminary data.</text>
</comment>
<dbReference type="InterPro" id="IPR009003">
    <property type="entry name" value="Peptidase_S1_PA"/>
</dbReference>
<keyword evidence="2" id="KW-1015">Disulfide bond</keyword>
<organism evidence="5 6">
    <name type="scientific">Aliivibrio fischeri</name>
    <name type="common">Vibrio fischeri</name>
    <dbReference type="NCBI Taxonomy" id="668"/>
    <lineage>
        <taxon>Bacteria</taxon>
        <taxon>Pseudomonadati</taxon>
        <taxon>Pseudomonadota</taxon>
        <taxon>Gammaproteobacteria</taxon>
        <taxon>Vibrionales</taxon>
        <taxon>Vibrionaceae</taxon>
        <taxon>Aliivibrio</taxon>
    </lineage>
</organism>
<protein>
    <submittedName>
        <fullName evidence="5">Trypsin protease</fullName>
    </submittedName>
</protein>
<dbReference type="GO" id="GO:0004252">
    <property type="term" value="F:serine-type endopeptidase activity"/>
    <property type="evidence" value="ECO:0007669"/>
    <property type="project" value="InterPro"/>
</dbReference>
<reference evidence="5 6" key="1">
    <citation type="submission" date="2019-07" db="EMBL/GenBank/DDBJ databases">
        <title>Whole genome shotgun sequence of Aliivibrio fischeri NBRC 101058.</title>
        <authorList>
            <person name="Hosoyama A."/>
            <person name="Uohara A."/>
            <person name="Ohji S."/>
            <person name="Ichikawa N."/>
        </authorList>
    </citation>
    <scope>NUCLEOTIDE SEQUENCE [LARGE SCALE GENOMIC DNA]</scope>
    <source>
        <strain evidence="5 6">NBRC 101058</strain>
    </source>
</reference>
<feature type="chain" id="PRO_5022032675" evidence="3">
    <location>
        <begin position="20"/>
        <end position="357"/>
    </location>
</feature>
<accession>A0A510ULH2</accession>
<dbReference type="InterPro" id="IPR020008">
    <property type="entry name" value="GlyGly_CTERM"/>
</dbReference>
<dbReference type="PANTHER" id="PTHR24276">
    <property type="entry name" value="POLYSERASE-RELATED"/>
    <property type="match status" value="1"/>
</dbReference>
<dbReference type="InterPro" id="IPR018114">
    <property type="entry name" value="TRYPSIN_HIS"/>
</dbReference>
<evidence type="ECO:0000256" key="1">
    <source>
        <dbReference type="ARBA" id="ARBA00007664"/>
    </source>
</evidence>
<dbReference type="PANTHER" id="PTHR24276:SF98">
    <property type="entry name" value="FI18310P1-RELATED"/>
    <property type="match status" value="1"/>
</dbReference>
<evidence type="ECO:0000313" key="5">
    <source>
        <dbReference type="EMBL" id="GEK15409.1"/>
    </source>
</evidence>
<name>A0A510ULH2_ALIFS</name>
<dbReference type="NCBIfam" id="TIGR03501">
    <property type="entry name" value="GlyGly_CTERM"/>
    <property type="match status" value="1"/>
</dbReference>
<dbReference type="Gene3D" id="2.40.10.10">
    <property type="entry name" value="Trypsin-like serine proteases"/>
    <property type="match status" value="1"/>
</dbReference>
<dbReference type="InterPro" id="IPR001254">
    <property type="entry name" value="Trypsin_dom"/>
</dbReference>
<dbReference type="InterPro" id="IPR050430">
    <property type="entry name" value="Peptidase_S1"/>
</dbReference>
<dbReference type="PROSITE" id="PS50240">
    <property type="entry name" value="TRYPSIN_DOM"/>
    <property type="match status" value="1"/>
</dbReference>
<dbReference type="Pfam" id="PF00089">
    <property type="entry name" value="Trypsin"/>
    <property type="match status" value="1"/>
</dbReference>
<dbReference type="GO" id="GO:0006508">
    <property type="term" value="P:proteolysis"/>
    <property type="evidence" value="ECO:0007669"/>
    <property type="project" value="UniProtKB-KW"/>
</dbReference>
<dbReference type="Proteomes" id="UP000321787">
    <property type="component" value="Unassembled WGS sequence"/>
</dbReference>
<dbReference type="RefSeq" id="WP_146865941.1">
    <property type="nucleotide sequence ID" value="NZ_BJTZ01000029.1"/>
</dbReference>
<dbReference type="PROSITE" id="PS00134">
    <property type="entry name" value="TRYPSIN_HIS"/>
    <property type="match status" value="1"/>
</dbReference>
<comment type="similarity">
    <text evidence="1">Belongs to the peptidase S1 family.</text>
</comment>
<dbReference type="PRINTS" id="PR00722">
    <property type="entry name" value="CHYMOTRYPSIN"/>
</dbReference>
<proteinExistence type="inferred from homology"/>
<dbReference type="SUPFAM" id="SSF50494">
    <property type="entry name" value="Trypsin-like serine proteases"/>
    <property type="match status" value="1"/>
</dbReference>
<dbReference type="SMART" id="SM00020">
    <property type="entry name" value="Tryp_SPc"/>
    <property type="match status" value="1"/>
</dbReference>
<keyword evidence="5" id="KW-0378">Hydrolase</keyword>
<keyword evidence="3" id="KW-0732">Signal</keyword>
<evidence type="ECO:0000256" key="3">
    <source>
        <dbReference type="SAM" id="SignalP"/>
    </source>
</evidence>
<evidence type="ECO:0000256" key="2">
    <source>
        <dbReference type="ARBA" id="ARBA00023157"/>
    </source>
</evidence>